<keyword evidence="7" id="KW-1185">Reference proteome</keyword>
<dbReference type="InterPro" id="IPR013106">
    <property type="entry name" value="Ig_V-set"/>
</dbReference>
<feature type="region of interest" description="Disordered" evidence="4">
    <location>
        <begin position="241"/>
        <end position="267"/>
    </location>
</feature>
<protein>
    <recommendedName>
        <fullName evidence="5">Ig-like domain-containing protein</fullName>
    </recommendedName>
</protein>
<dbReference type="PROSITE" id="PS50835">
    <property type="entry name" value="IG_LIKE"/>
    <property type="match status" value="1"/>
</dbReference>
<name>A0A643BVE4_BALPH</name>
<dbReference type="GO" id="GO:0009986">
    <property type="term" value="C:cell surface"/>
    <property type="evidence" value="ECO:0007669"/>
    <property type="project" value="TreeGrafter"/>
</dbReference>
<keyword evidence="1" id="KW-0732">Signal</keyword>
<dbReference type="PANTHER" id="PTHR16423:SF7">
    <property type="entry name" value="NATURAL CYTOTOXICITY TRIGGERING RECEPTOR 2"/>
    <property type="match status" value="1"/>
</dbReference>
<keyword evidence="3" id="KW-0393">Immunoglobulin domain</keyword>
<evidence type="ECO:0000259" key="5">
    <source>
        <dbReference type="PROSITE" id="PS50835"/>
    </source>
</evidence>
<dbReference type="InterPro" id="IPR036179">
    <property type="entry name" value="Ig-like_dom_sf"/>
</dbReference>
<evidence type="ECO:0000313" key="7">
    <source>
        <dbReference type="Proteomes" id="UP000437017"/>
    </source>
</evidence>
<dbReference type="Gene3D" id="2.60.40.10">
    <property type="entry name" value="Immunoglobulins"/>
    <property type="match status" value="1"/>
</dbReference>
<feature type="domain" description="Ig-like" evidence="5">
    <location>
        <begin position="365"/>
        <end position="452"/>
    </location>
</feature>
<feature type="region of interest" description="Disordered" evidence="4">
    <location>
        <begin position="48"/>
        <end position="68"/>
    </location>
</feature>
<feature type="non-terminal residue" evidence="6">
    <location>
        <position position="1"/>
    </location>
</feature>
<dbReference type="Proteomes" id="UP000437017">
    <property type="component" value="Unassembled WGS sequence"/>
</dbReference>
<evidence type="ECO:0000256" key="4">
    <source>
        <dbReference type="SAM" id="MobiDB-lite"/>
    </source>
</evidence>
<dbReference type="AlphaFoldDB" id="A0A643BVE4"/>
<dbReference type="InterPro" id="IPR007110">
    <property type="entry name" value="Ig-like_dom"/>
</dbReference>
<proteinExistence type="predicted"/>
<comment type="caution">
    <text evidence="6">The sequence shown here is derived from an EMBL/GenBank/DDBJ whole genome shotgun (WGS) entry which is preliminary data.</text>
</comment>
<evidence type="ECO:0000313" key="6">
    <source>
        <dbReference type="EMBL" id="KAB0391989.1"/>
    </source>
</evidence>
<dbReference type="PANTHER" id="PTHR16423">
    <property type="entry name" value="TREM-LIKE TRANSCRIPT PROTEIN"/>
    <property type="match status" value="1"/>
</dbReference>
<evidence type="ECO:0000256" key="1">
    <source>
        <dbReference type="ARBA" id="ARBA00022729"/>
    </source>
</evidence>
<reference evidence="6 7" key="1">
    <citation type="journal article" date="2019" name="PLoS ONE">
        <title>Genomic analyses reveal an absence of contemporary introgressive admixture between fin whales and blue whales, despite known hybrids.</title>
        <authorList>
            <person name="Westbury M.V."/>
            <person name="Petersen B."/>
            <person name="Lorenzen E.D."/>
        </authorList>
    </citation>
    <scope>NUCLEOTIDE SEQUENCE [LARGE SCALE GENOMIC DNA]</scope>
    <source>
        <strain evidence="6">FinWhale-01</strain>
    </source>
</reference>
<gene>
    <name evidence="6" type="ORF">E2I00_002064</name>
</gene>
<dbReference type="GO" id="GO:0038023">
    <property type="term" value="F:signaling receptor activity"/>
    <property type="evidence" value="ECO:0007669"/>
    <property type="project" value="TreeGrafter"/>
</dbReference>
<dbReference type="InterPro" id="IPR013783">
    <property type="entry name" value="Ig-like_fold"/>
</dbReference>
<sequence>DDEEAQAEVILARESKLLGLVQSLECLNFLLPTEEKQGLKWLQGGGYPSLGEESSPYSSAIAAEEANSEARAKPIDHDQHHRHWEQGQHRHEHSRMEVLVPAETGQSAEEAPRTVAMSGKMAFNPGPPGKGKSLGKVKSPGVNTVVLVVKGASGPEEAHQRVEDARAVAHAPVPARVLAPQGRHGDTDHLGLGIVLQQIARPLHPNTGQGLGTEVVASTFQEKASSKRTHPRSLLPTIFPSRAITLPSAPKPNPRHSPDGRSTGAQAELTAAGSWPQGVHTARRSALHLLTYPLHPITPVLTSLCPFNCLLARGQEHQQDQQQGQVMVGKGQVGTDERSSLYRDRGLCVERSCILQAQHLQKVAGQTLSVRCQYPPKARTYEQKGWCKEVSALKCTRLIASFGPRMLAQASRFSIWHNPGSGFFTVTMTGLREEDSGHYWCRIYHASSRCVSRSMRFYLLVSPAEPLSWGPLAPFRCLLVA</sequence>
<evidence type="ECO:0000256" key="2">
    <source>
        <dbReference type="ARBA" id="ARBA00023157"/>
    </source>
</evidence>
<dbReference type="Pfam" id="PF07686">
    <property type="entry name" value="V-set"/>
    <property type="match status" value="1"/>
</dbReference>
<dbReference type="CDD" id="cd05716">
    <property type="entry name" value="IgV_pIgR_like"/>
    <property type="match status" value="1"/>
</dbReference>
<evidence type="ECO:0000256" key="3">
    <source>
        <dbReference type="ARBA" id="ARBA00023319"/>
    </source>
</evidence>
<dbReference type="InterPro" id="IPR052314">
    <property type="entry name" value="Immune_rcpt_domain"/>
</dbReference>
<organism evidence="6 7">
    <name type="scientific">Balaenoptera physalus</name>
    <name type="common">Fin whale</name>
    <name type="synonym">Balaena physalus</name>
    <dbReference type="NCBI Taxonomy" id="9770"/>
    <lineage>
        <taxon>Eukaryota</taxon>
        <taxon>Metazoa</taxon>
        <taxon>Chordata</taxon>
        <taxon>Craniata</taxon>
        <taxon>Vertebrata</taxon>
        <taxon>Euteleostomi</taxon>
        <taxon>Mammalia</taxon>
        <taxon>Eutheria</taxon>
        <taxon>Laurasiatheria</taxon>
        <taxon>Artiodactyla</taxon>
        <taxon>Whippomorpha</taxon>
        <taxon>Cetacea</taxon>
        <taxon>Mysticeti</taxon>
        <taxon>Balaenopteridae</taxon>
        <taxon>Balaenoptera</taxon>
    </lineage>
</organism>
<dbReference type="EMBL" id="SGJD01004102">
    <property type="protein sequence ID" value="KAB0391989.1"/>
    <property type="molecule type" value="Genomic_DNA"/>
</dbReference>
<dbReference type="SUPFAM" id="SSF48726">
    <property type="entry name" value="Immunoglobulin"/>
    <property type="match status" value="1"/>
</dbReference>
<dbReference type="OrthoDB" id="9805957at2759"/>
<dbReference type="FunFam" id="2.60.40.10:FF:000370">
    <property type="entry name" value="CMRF35-like molecule 1"/>
    <property type="match status" value="1"/>
</dbReference>
<accession>A0A643BVE4</accession>
<keyword evidence="2" id="KW-1015">Disulfide bond</keyword>